<accession>A0A2W5U0G0</accession>
<dbReference type="GO" id="GO:0003824">
    <property type="term" value="F:catalytic activity"/>
    <property type="evidence" value="ECO:0007669"/>
    <property type="project" value="InterPro"/>
</dbReference>
<keyword evidence="1" id="KW-0472">Membrane</keyword>
<gene>
    <name evidence="3" type="ORF">DI533_13665</name>
</gene>
<evidence type="ECO:0000256" key="1">
    <source>
        <dbReference type="SAM" id="Phobius"/>
    </source>
</evidence>
<name>A0A2W5U0G0_CERSP</name>
<dbReference type="AlphaFoldDB" id="A0A2W5U0G0"/>
<sequence length="296" mass="31857">MRGLAPCTALLLVGVVLVSFTGWLFAPGDSAAVIRPQAGALLIPLGLCLWTMRLRRVAVVSLVAAILALGSVVPGFLAPDAKCSGDCLILYQKNLLSKAWPRYPLADEIIGSGAQIVTLQEVSDHNRHFMAPLFDYYPVAVTCAFRPAQDVVVLTSLPVVEGSQFCLDGAGLAGVQVEAPDGRLIWALSVHLPWPYPFDQFRQSRLIAARIGDMQGPILIGGDFNMVPWGASVRRIAQAAASRYLGPFRNTFNLGGWYLPLPQDMVLIPQGSGGSVELRPYNGSDHLGVLAQIDLR</sequence>
<comment type="caution">
    <text evidence="3">The sequence shown here is derived from an EMBL/GenBank/DDBJ whole genome shotgun (WGS) entry which is preliminary data.</text>
</comment>
<feature type="domain" description="Endonuclease/exonuclease/phosphatase" evidence="2">
    <location>
        <begin position="105"/>
        <end position="286"/>
    </location>
</feature>
<reference evidence="3 4" key="1">
    <citation type="submission" date="2017-08" db="EMBL/GenBank/DDBJ databases">
        <title>Infants hospitalized years apart are colonized by the same room-sourced microbial strains.</title>
        <authorList>
            <person name="Brooks B."/>
            <person name="Olm M.R."/>
            <person name="Firek B.A."/>
            <person name="Baker R."/>
            <person name="Thomas B.C."/>
            <person name="Morowitz M.J."/>
            <person name="Banfield J.F."/>
        </authorList>
    </citation>
    <scope>NUCLEOTIDE SEQUENCE [LARGE SCALE GENOMIC DNA]</scope>
    <source>
        <strain evidence="3">S2_003_000_R2_11</strain>
    </source>
</reference>
<dbReference type="SUPFAM" id="SSF56219">
    <property type="entry name" value="DNase I-like"/>
    <property type="match status" value="1"/>
</dbReference>
<feature type="transmembrane region" description="Helical" evidence="1">
    <location>
        <begin position="7"/>
        <end position="26"/>
    </location>
</feature>
<proteinExistence type="predicted"/>
<dbReference type="Proteomes" id="UP000248975">
    <property type="component" value="Unassembled WGS sequence"/>
</dbReference>
<protein>
    <recommendedName>
        <fullName evidence="2">Endonuclease/exonuclease/phosphatase domain-containing protein</fullName>
    </recommendedName>
</protein>
<feature type="transmembrane region" description="Helical" evidence="1">
    <location>
        <begin position="57"/>
        <end position="77"/>
    </location>
</feature>
<dbReference type="InterPro" id="IPR036691">
    <property type="entry name" value="Endo/exonu/phosph_ase_sf"/>
</dbReference>
<dbReference type="EMBL" id="QFQS01000003">
    <property type="protein sequence ID" value="PZQ96643.1"/>
    <property type="molecule type" value="Genomic_DNA"/>
</dbReference>
<feature type="transmembrane region" description="Helical" evidence="1">
    <location>
        <begin position="32"/>
        <end position="50"/>
    </location>
</feature>
<dbReference type="Gene3D" id="3.60.10.10">
    <property type="entry name" value="Endonuclease/exonuclease/phosphatase"/>
    <property type="match status" value="1"/>
</dbReference>
<evidence type="ECO:0000313" key="3">
    <source>
        <dbReference type="EMBL" id="PZQ96643.1"/>
    </source>
</evidence>
<dbReference type="InterPro" id="IPR005135">
    <property type="entry name" value="Endo/exonuclease/phosphatase"/>
</dbReference>
<evidence type="ECO:0000313" key="4">
    <source>
        <dbReference type="Proteomes" id="UP000248975"/>
    </source>
</evidence>
<organism evidence="3 4">
    <name type="scientific">Cereibacter sphaeroides</name>
    <name type="common">Rhodobacter sphaeroides</name>
    <dbReference type="NCBI Taxonomy" id="1063"/>
    <lineage>
        <taxon>Bacteria</taxon>
        <taxon>Pseudomonadati</taxon>
        <taxon>Pseudomonadota</taxon>
        <taxon>Alphaproteobacteria</taxon>
        <taxon>Rhodobacterales</taxon>
        <taxon>Paracoccaceae</taxon>
        <taxon>Cereibacter</taxon>
    </lineage>
</organism>
<dbReference type="Pfam" id="PF03372">
    <property type="entry name" value="Exo_endo_phos"/>
    <property type="match status" value="1"/>
</dbReference>
<keyword evidence="1" id="KW-0812">Transmembrane</keyword>
<evidence type="ECO:0000259" key="2">
    <source>
        <dbReference type="Pfam" id="PF03372"/>
    </source>
</evidence>
<keyword evidence="1" id="KW-1133">Transmembrane helix</keyword>